<protein>
    <submittedName>
        <fullName evidence="2">Uncharacterized protein</fullName>
    </submittedName>
</protein>
<dbReference type="AlphaFoldDB" id="A0A1T4Q4I8"/>
<dbReference type="EMBL" id="FUWR01000012">
    <property type="protein sequence ID" value="SJZ98700.1"/>
    <property type="molecule type" value="Genomic_DNA"/>
</dbReference>
<organism evidence="2 3">
    <name type="scientific">Trichlorobacter thiogenes</name>
    <dbReference type="NCBI Taxonomy" id="115783"/>
    <lineage>
        <taxon>Bacteria</taxon>
        <taxon>Pseudomonadati</taxon>
        <taxon>Thermodesulfobacteriota</taxon>
        <taxon>Desulfuromonadia</taxon>
        <taxon>Geobacterales</taxon>
        <taxon>Geobacteraceae</taxon>
        <taxon>Trichlorobacter</taxon>
    </lineage>
</organism>
<dbReference type="RefSeq" id="WP_078790506.1">
    <property type="nucleotide sequence ID" value="NZ_FUWR01000012.1"/>
</dbReference>
<evidence type="ECO:0000256" key="1">
    <source>
        <dbReference type="SAM" id="SignalP"/>
    </source>
</evidence>
<evidence type="ECO:0000313" key="3">
    <source>
        <dbReference type="Proteomes" id="UP000190102"/>
    </source>
</evidence>
<feature type="chain" id="PRO_5012188292" evidence="1">
    <location>
        <begin position="25"/>
        <end position="148"/>
    </location>
</feature>
<feature type="signal peptide" evidence="1">
    <location>
        <begin position="1"/>
        <end position="24"/>
    </location>
</feature>
<keyword evidence="3" id="KW-1185">Reference proteome</keyword>
<proteinExistence type="predicted"/>
<gene>
    <name evidence="2" type="ORF">SAMN02745119_02232</name>
</gene>
<dbReference type="Proteomes" id="UP000190102">
    <property type="component" value="Unassembled WGS sequence"/>
</dbReference>
<name>A0A1T4Q4I8_9BACT</name>
<sequence length="148" mass="16119">MKNSYALAFALLTLALVLSFASHAAAGQVTIINKTQDWNCYISAHGFLFGVATEMKTPCALPGKTEWFHTSLSVGHVNALCSYKGTSASANACGYTVDSDYRAHPHEGKFFTIGGTWLPHRNFTVTVTGNRSSMYFQHGDVTFTLTEN</sequence>
<keyword evidence="1" id="KW-0732">Signal</keyword>
<accession>A0A1T4Q4I8</accession>
<evidence type="ECO:0000313" key="2">
    <source>
        <dbReference type="EMBL" id="SJZ98700.1"/>
    </source>
</evidence>
<reference evidence="3" key="1">
    <citation type="submission" date="2017-02" db="EMBL/GenBank/DDBJ databases">
        <authorList>
            <person name="Varghese N."/>
            <person name="Submissions S."/>
        </authorList>
    </citation>
    <scope>NUCLEOTIDE SEQUENCE [LARGE SCALE GENOMIC DNA]</scope>
    <source>
        <strain evidence="3">ATCC BAA-34</strain>
    </source>
</reference>
<dbReference type="STRING" id="115783.SAMN02745119_02232"/>